<sequence>MVNKPHLNLHQLQEFLNSSVIDLPFKPHEDGFVFETSDAVITIRIAAPSVLQIRGRWRGIAQDFTSFEALAQQVRNCNRMHPIPKAYLEHVDHYQYQLCAEANSLITDGSTGTHIIHTLERNMPLMVAFFANVSRELGNKLEDPTANAGTGTHAPTVTTFGTDTPSGKWNETHPSGGEVNQVLGQTGPLQRGTVGTEPGGAETIGTEPDASVMNAGIGEVSMGARIYPVPNLRVEQSNPRTRDRVEQSNPRTRDRVEQRNSHAQGRTNPQVVTEQTRTPVTLARISHAAEDLGGLFTLIGPNIGCVELNGSSFAISLCPATNFMSMRLVWHTQLAPAEKYEPAIFTSADAWNRKEFFPTVYTCPNENGVKVVANYVADVGANMTNSQLQTHLVVGMSQTYEAIDFVRNTVWWVFKKDRAQSHGWMGSCEIEGPEHGCC</sequence>
<feature type="compositionally biased region" description="Basic and acidic residues" evidence="1">
    <location>
        <begin position="240"/>
        <end position="260"/>
    </location>
</feature>
<evidence type="ECO:0000313" key="3">
    <source>
        <dbReference type="Proteomes" id="UP001247542"/>
    </source>
</evidence>
<feature type="region of interest" description="Disordered" evidence="1">
    <location>
        <begin position="144"/>
        <end position="163"/>
    </location>
</feature>
<dbReference type="Proteomes" id="UP001247542">
    <property type="component" value="Unassembled WGS sequence"/>
</dbReference>
<organism evidence="2 3">
    <name type="scientific">Gleimia hominis</name>
    <dbReference type="NCBI Taxonomy" id="595468"/>
    <lineage>
        <taxon>Bacteria</taxon>
        <taxon>Bacillati</taxon>
        <taxon>Actinomycetota</taxon>
        <taxon>Actinomycetes</taxon>
        <taxon>Actinomycetales</taxon>
        <taxon>Actinomycetaceae</taxon>
        <taxon>Gleimia</taxon>
    </lineage>
</organism>
<feature type="compositionally biased region" description="Polar residues" evidence="1">
    <location>
        <begin position="147"/>
        <end position="163"/>
    </location>
</feature>
<evidence type="ECO:0000256" key="1">
    <source>
        <dbReference type="SAM" id="MobiDB-lite"/>
    </source>
</evidence>
<feature type="region of interest" description="Disordered" evidence="1">
    <location>
        <begin position="231"/>
        <end position="275"/>
    </location>
</feature>
<dbReference type="RefSeq" id="WP_313271674.1">
    <property type="nucleotide sequence ID" value="NZ_JASXSX010000001.1"/>
</dbReference>
<evidence type="ECO:0000313" key="2">
    <source>
        <dbReference type="EMBL" id="MDT3766624.1"/>
    </source>
</evidence>
<gene>
    <name evidence="2" type="ORF">QS713_00875</name>
</gene>
<comment type="caution">
    <text evidence="2">The sequence shown here is derived from an EMBL/GenBank/DDBJ whole genome shotgun (WGS) entry which is preliminary data.</text>
</comment>
<proteinExistence type="predicted"/>
<protein>
    <recommendedName>
        <fullName evidence="4">YbjN domain-containing protein</fullName>
    </recommendedName>
</protein>
<dbReference type="EMBL" id="JASXSX010000001">
    <property type="protein sequence ID" value="MDT3766624.1"/>
    <property type="molecule type" value="Genomic_DNA"/>
</dbReference>
<reference evidence="2 3" key="1">
    <citation type="submission" date="2023-06" db="EMBL/GenBank/DDBJ databases">
        <title>Draft genome sequence of Gleimia hominis type strain CCUG 57540T.</title>
        <authorList>
            <person name="Salva-Serra F."/>
            <person name="Cardew S."/>
            <person name="Jensie Markopoulos S."/>
            <person name="Ohlen M."/>
            <person name="Inganas E."/>
            <person name="Svensson-Stadler L."/>
            <person name="Moore E.R.B."/>
        </authorList>
    </citation>
    <scope>NUCLEOTIDE SEQUENCE [LARGE SCALE GENOMIC DNA]</scope>
    <source>
        <strain evidence="2 3">CCUG 57540</strain>
    </source>
</reference>
<accession>A0ABU3I8C0</accession>
<feature type="compositionally biased region" description="Polar residues" evidence="1">
    <location>
        <begin position="261"/>
        <end position="275"/>
    </location>
</feature>
<keyword evidence="3" id="KW-1185">Reference proteome</keyword>
<evidence type="ECO:0008006" key="4">
    <source>
        <dbReference type="Google" id="ProtNLM"/>
    </source>
</evidence>
<name>A0ABU3I8C0_9ACTO</name>